<sequence length="173" mass="20194">MYRTWFGKYKRRRARKVKRVCRKCERKLRRKSVCYTINPSGCKSTWNAYVTYFRRRNVNLCPGFHNYGVFCVSSGSATKEGILAHEWTHNFGRTKDFAYGADANKNLARSKPRKAVRNADTYESSITDASQCKSIKPDHIKAYIKGAESTFKLGRYRETLEWCEDGIKDIKKH</sequence>
<dbReference type="InterPro" id="IPR029463">
    <property type="entry name" value="Lys_MEP"/>
</dbReference>
<dbReference type="SUPFAM" id="SSF55486">
    <property type="entry name" value="Metalloproteases ('zincins'), catalytic domain"/>
    <property type="match status" value="1"/>
</dbReference>
<dbReference type="OrthoDB" id="420195at2759"/>
<dbReference type="InParanoid" id="A0A1X7UIZ9"/>
<dbReference type="AlphaFoldDB" id="A0A1X7UIZ9"/>
<dbReference type="Gene3D" id="3.40.390.10">
    <property type="entry name" value="Collagenase (Catalytic Domain)"/>
    <property type="match status" value="1"/>
</dbReference>
<dbReference type="Pfam" id="PF14521">
    <property type="entry name" value="Aspzincin_M35"/>
    <property type="match status" value="1"/>
</dbReference>
<dbReference type="GO" id="GO:0004222">
    <property type="term" value="F:metalloendopeptidase activity"/>
    <property type="evidence" value="ECO:0007669"/>
    <property type="project" value="InterPro"/>
</dbReference>
<evidence type="ECO:0000259" key="1">
    <source>
        <dbReference type="SMART" id="SM01351"/>
    </source>
</evidence>
<dbReference type="EnsemblMetazoa" id="Aqu2.1.27620_001">
    <property type="protein sequence ID" value="Aqu2.1.27620_001"/>
    <property type="gene ID" value="Aqu2.1.27620"/>
</dbReference>
<reference evidence="2" key="1">
    <citation type="submission" date="2017-05" db="UniProtKB">
        <authorList>
            <consortium name="EnsemblMetazoa"/>
        </authorList>
    </citation>
    <scope>IDENTIFICATION</scope>
</reference>
<organism evidence="2">
    <name type="scientific">Amphimedon queenslandica</name>
    <name type="common">Sponge</name>
    <dbReference type="NCBI Taxonomy" id="400682"/>
    <lineage>
        <taxon>Eukaryota</taxon>
        <taxon>Metazoa</taxon>
        <taxon>Porifera</taxon>
        <taxon>Demospongiae</taxon>
        <taxon>Heteroscleromorpha</taxon>
        <taxon>Haplosclerida</taxon>
        <taxon>Niphatidae</taxon>
        <taxon>Amphimedon</taxon>
    </lineage>
</organism>
<proteinExistence type="predicted"/>
<protein>
    <recommendedName>
        <fullName evidence="1">Lysine-specific metallo-endopeptidase domain-containing protein</fullName>
    </recommendedName>
</protein>
<evidence type="ECO:0000313" key="2">
    <source>
        <dbReference type="EnsemblMetazoa" id="Aqu2.1.27620_001"/>
    </source>
</evidence>
<name>A0A1X7UIZ9_AMPQE</name>
<dbReference type="InterPro" id="IPR024079">
    <property type="entry name" value="MetalloPept_cat_dom_sf"/>
</dbReference>
<dbReference type="SMART" id="SM01351">
    <property type="entry name" value="Aspzincin_M35"/>
    <property type="match status" value="1"/>
</dbReference>
<feature type="domain" description="Lysine-specific metallo-endopeptidase" evidence="1">
    <location>
        <begin position="2"/>
        <end position="127"/>
    </location>
</feature>
<accession>A0A1X7UIZ9</accession>
<dbReference type="InterPro" id="IPR011990">
    <property type="entry name" value="TPR-like_helical_dom_sf"/>
</dbReference>
<dbReference type="SUPFAM" id="SSF48452">
    <property type="entry name" value="TPR-like"/>
    <property type="match status" value="1"/>
</dbReference>